<proteinExistence type="predicted"/>
<dbReference type="EMBL" id="CAJSLV010000076">
    <property type="protein sequence ID" value="CAG6396732.1"/>
    <property type="molecule type" value="Genomic_DNA"/>
</dbReference>
<sequence>MRTRIAAATTLAAVLLTLTACSSSSDDKADQPAPAGNTAAGPAPAAGKQDPAAADKTALTQAVQDYTTKLFNGDLDGYDLVSARCKLNMTKYEWAVLAKKGHHDYGSQVATDIHIDELSGNLARVTYGAGHIPAMDRKGQPWTREGGKWHWDSCQTVS</sequence>
<protein>
    <recommendedName>
        <fullName evidence="5">Lipoprotein</fullName>
    </recommendedName>
</protein>
<accession>A0A9W4DS66</accession>
<comment type="caution">
    <text evidence="3">The sequence shown here is derived from an EMBL/GenBank/DDBJ whole genome shotgun (WGS) entry which is preliminary data.</text>
</comment>
<dbReference type="Proteomes" id="UP001152519">
    <property type="component" value="Unassembled WGS sequence"/>
</dbReference>
<evidence type="ECO:0000256" key="2">
    <source>
        <dbReference type="SAM" id="SignalP"/>
    </source>
</evidence>
<feature type="signal peptide" evidence="2">
    <location>
        <begin position="1"/>
        <end position="22"/>
    </location>
</feature>
<name>A0A9W4DS66_9ACTN</name>
<evidence type="ECO:0008006" key="5">
    <source>
        <dbReference type="Google" id="ProtNLM"/>
    </source>
</evidence>
<keyword evidence="4" id="KW-1185">Reference proteome</keyword>
<evidence type="ECO:0000256" key="1">
    <source>
        <dbReference type="SAM" id="MobiDB-lite"/>
    </source>
</evidence>
<dbReference type="RefSeq" id="WP_251495631.1">
    <property type="nucleotide sequence ID" value="NZ_CAJSLV010000076.1"/>
</dbReference>
<reference evidence="3" key="1">
    <citation type="submission" date="2021-05" db="EMBL/GenBank/DDBJ databases">
        <authorList>
            <person name="Arsene-Ploetze F."/>
        </authorList>
    </citation>
    <scope>NUCLEOTIDE SEQUENCE</scope>
    <source>
        <strain evidence="3">DSM 42138</strain>
    </source>
</reference>
<dbReference type="AlphaFoldDB" id="A0A9W4DS66"/>
<feature type="region of interest" description="Disordered" evidence="1">
    <location>
        <begin position="24"/>
        <end position="57"/>
    </location>
</feature>
<feature type="compositionally biased region" description="Low complexity" evidence="1">
    <location>
        <begin position="32"/>
        <end position="54"/>
    </location>
</feature>
<evidence type="ECO:0000313" key="3">
    <source>
        <dbReference type="EMBL" id="CAG6396732.1"/>
    </source>
</evidence>
<dbReference type="PROSITE" id="PS51257">
    <property type="entry name" value="PROKAR_LIPOPROTEIN"/>
    <property type="match status" value="1"/>
</dbReference>
<feature type="chain" id="PRO_5040850364" description="Lipoprotein" evidence="2">
    <location>
        <begin position="23"/>
        <end position="158"/>
    </location>
</feature>
<organism evidence="3 4">
    <name type="scientific">Actinacidiphila cocklensis</name>
    <dbReference type="NCBI Taxonomy" id="887465"/>
    <lineage>
        <taxon>Bacteria</taxon>
        <taxon>Bacillati</taxon>
        <taxon>Actinomycetota</taxon>
        <taxon>Actinomycetes</taxon>
        <taxon>Kitasatosporales</taxon>
        <taxon>Streptomycetaceae</taxon>
        <taxon>Actinacidiphila</taxon>
    </lineage>
</organism>
<keyword evidence="2" id="KW-0732">Signal</keyword>
<gene>
    <name evidence="3" type="ORF">SCOCK_450047</name>
</gene>
<evidence type="ECO:0000313" key="4">
    <source>
        <dbReference type="Proteomes" id="UP001152519"/>
    </source>
</evidence>